<dbReference type="PANTHER" id="PTHR30537">
    <property type="entry name" value="HTH-TYPE TRANSCRIPTIONAL REGULATOR"/>
    <property type="match status" value="1"/>
</dbReference>
<dbReference type="SUPFAM" id="SSF53850">
    <property type="entry name" value="Periplasmic binding protein-like II"/>
    <property type="match status" value="1"/>
</dbReference>
<name>A0A099CZ04_9GAMM</name>
<dbReference type="Proteomes" id="UP000560000">
    <property type="component" value="Unassembled WGS sequence"/>
</dbReference>
<evidence type="ECO:0000313" key="6">
    <source>
        <dbReference type="EMBL" id="KGI78260.1"/>
    </source>
</evidence>
<dbReference type="STRING" id="1543381.LF63_0108030"/>
<evidence type="ECO:0000313" key="9">
    <source>
        <dbReference type="Proteomes" id="UP000560000"/>
    </source>
</evidence>
<gene>
    <name evidence="7" type="ORF">HNQ86_000607</name>
    <name evidence="6" type="ORF">LF63_0108030</name>
</gene>
<dbReference type="Gene3D" id="1.10.10.10">
    <property type="entry name" value="Winged helix-like DNA-binding domain superfamily/Winged helix DNA-binding domain"/>
    <property type="match status" value="1"/>
</dbReference>
<dbReference type="Pfam" id="PF00126">
    <property type="entry name" value="HTH_1"/>
    <property type="match status" value="1"/>
</dbReference>
<keyword evidence="3 7" id="KW-0238">DNA-binding</keyword>
<dbReference type="Pfam" id="PF03466">
    <property type="entry name" value="LysR_substrate"/>
    <property type="match status" value="1"/>
</dbReference>
<sequence length="300" mass="33674">MDRLDAMSLFVRIVERRSFTMAANDMQIPRSTATKVIAALESRLGVRLLQRTTRVVRPTLDGEAFHQRCLRILEDVEDAEGAFRGAQAKGLVRVEVQGTLARHFLLPRLPEFFSRYPGIELSMSESDRWIDPVQEGVDCVLRYGHLRDSELVARQVTLLQRLTCASPGYLEQFGVPESIDDLDGHRMVSLRSLTSGQVTPLEFQVENSTRSLSLPSPLTVTGTESYLDAIRLGLGLAQVPYFHVEEDLRSGRLVQLLDAVPPPSVPVSLVFSRGRQLSPRVRAFLEWAVDVFKQRETSAD</sequence>
<keyword evidence="2" id="KW-0805">Transcription regulation</keyword>
<dbReference type="AlphaFoldDB" id="A0A099CZ04"/>
<reference evidence="6 8" key="1">
    <citation type="submission" date="2014-09" db="EMBL/GenBank/DDBJ databases">
        <title>Xanthomonadaceae 3.5X direct submission.</title>
        <authorList>
            <person name="Fang T."/>
            <person name="Wang H."/>
        </authorList>
    </citation>
    <scope>NUCLEOTIDE SEQUENCE [LARGE SCALE GENOMIC DNA]</scope>
    <source>
        <strain evidence="6 8">3.5X</strain>
    </source>
</reference>
<comment type="similarity">
    <text evidence="1">Belongs to the LysR transcriptional regulatory family.</text>
</comment>
<dbReference type="InterPro" id="IPR058163">
    <property type="entry name" value="LysR-type_TF_proteobact-type"/>
</dbReference>
<evidence type="ECO:0000256" key="3">
    <source>
        <dbReference type="ARBA" id="ARBA00023125"/>
    </source>
</evidence>
<dbReference type="FunFam" id="1.10.10.10:FF:000001">
    <property type="entry name" value="LysR family transcriptional regulator"/>
    <property type="match status" value="1"/>
</dbReference>
<dbReference type="InterPro" id="IPR005119">
    <property type="entry name" value="LysR_subst-bd"/>
</dbReference>
<dbReference type="RefSeq" id="WP_043100893.1">
    <property type="nucleotide sequence ID" value="NZ_JACHET010000001.1"/>
</dbReference>
<protein>
    <submittedName>
        <fullName evidence="7">DNA-binding transcriptional LysR family regulator</fullName>
    </submittedName>
    <submittedName>
        <fullName evidence="6">Transcriptional regulator</fullName>
    </submittedName>
</protein>
<evidence type="ECO:0000256" key="2">
    <source>
        <dbReference type="ARBA" id="ARBA00023015"/>
    </source>
</evidence>
<dbReference type="PANTHER" id="PTHR30537:SF72">
    <property type="entry name" value="LYSR FAMILY TRANSCRIPTIONAL REGULATOR"/>
    <property type="match status" value="1"/>
</dbReference>
<dbReference type="InterPro" id="IPR000847">
    <property type="entry name" value="LysR_HTH_N"/>
</dbReference>
<dbReference type="SUPFAM" id="SSF46785">
    <property type="entry name" value="Winged helix' DNA-binding domain"/>
    <property type="match status" value="1"/>
</dbReference>
<comment type="caution">
    <text evidence="6">The sequence shown here is derived from an EMBL/GenBank/DDBJ whole genome shotgun (WGS) entry which is preliminary data.</text>
</comment>
<dbReference type="Gene3D" id="3.40.190.290">
    <property type="match status" value="1"/>
</dbReference>
<proteinExistence type="inferred from homology"/>
<accession>A0A099CZ04</accession>
<dbReference type="Proteomes" id="UP000029708">
    <property type="component" value="Unassembled WGS sequence"/>
</dbReference>
<dbReference type="GO" id="GO:0003700">
    <property type="term" value="F:DNA-binding transcription factor activity"/>
    <property type="evidence" value="ECO:0007669"/>
    <property type="project" value="InterPro"/>
</dbReference>
<evidence type="ECO:0000313" key="7">
    <source>
        <dbReference type="EMBL" id="MBB6183262.1"/>
    </source>
</evidence>
<evidence type="ECO:0000256" key="1">
    <source>
        <dbReference type="ARBA" id="ARBA00009437"/>
    </source>
</evidence>
<dbReference type="PROSITE" id="PS50931">
    <property type="entry name" value="HTH_LYSR"/>
    <property type="match status" value="1"/>
</dbReference>
<dbReference type="OrthoDB" id="9810065at2"/>
<keyword evidence="8" id="KW-1185">Reference proteome</keyword>
<evidence type="ECO:0000313" key="8">
    <source>
        <dbReference type="Proteomes" id="UP000029708"/>
    </source>
</evidence>
<keyword evidence="4" id="KW-0804">Transcription</keyword>
<evidence type="ECO:0000256" key="4">
    <source>
        <dbReference type="ARBA" id="ARBA00023163"/>
    </source>
</evidence>
<reference evidence="7 9" key="2">
    <citation type="submission" date="2020-08" db="EMBL/GenBank/DDBJ databases">
        <title>Genomic Encyclopedia of Type Strains, Phase IV (KMG-IV): sequencing the most valuable type-strain genomes for metagenomic binning, comparative biology and taxonomic classification.</title>
        <authorList>
            <person name="Goeker M."/>
        </authorList>
    </citation>
    <scope>NUCLEOTIDE SEQUENCE [LARGE SCALE GENOMIC DNA]</scope>
    <source>
        <strain evidence="7 9">DSM 107085</strain>
    </source>
</reference>
<dbReference type="CDD" id="cd08472">
    <property type="entry name" value="PBP2_CrgA_like_3"/>
    <property type="match status" value="1"/>
</dbReference>
<dbReference type="HOGENOM" id="CLU_039613_16_3_6"/>
<dbReference type="GO" id="GO:0006351">
    <property type="term" value="P:DNA-templated transcription"/>
    <property type="evidence" value="ECO:0007669"/>
    <property type="project" value="TreeGrafter"/>
</dbReference>
<dbReference type="InterPro" id="IPR036388">
    <property type="entry name" value="WH-like_DNA-bd_sf"/>
</dbReference>
<evidence type="ECO:0000259" key="5">
    <source>
        <dbReference type="PROSITE" id="PS50931"/>
    </source>
</evidence>
<organism evidence="6 8">
    <name type="scientific">Oleiagrimonas soli</name>
    <dbReference type="NCBI Taxonomy" id="1543381"/>
    <lineage>
        <taxon>Bacteria</taxon>
        <taxon>Pseudomonadati</taxon>
        <taxon>Pseudomonadota</taxon>
        <taxon>Gammaproteobacteria</taxon>
        <taxon>Lysobacterales</taxon>
        <taxon>Rhodanobacteraceae</taxon>
        <taxon>Oleiagrimonas</taxon>
    </lineage>
</organism>
<feature type="domain" description="HTH lysR-type" evidence="5">
    <location>
        <begin position="1"/>
        <end position="59"/>
    </location>
</feature>
<dbReference type="EMBL" id="JACHET010000001">
    <property type="protein sequence ID" value="MBB6183262.1"/>
    <property type="molecule type" value="Genomic_DNA"/>
</dbReference>
<dbReference type="InterPro" id="IPR036390">
    <property type="entry name" value="WH_DNA-bd_sf"/>
</dbReference>
<dbReference type="GO" id="GO:0043565">
    <property type="term" value="F:sequence-specific DNA binding"/>
    <property type="evidence" value="ECO:0007669"/>
    <property type="project" value="TreeGrafter"/>
</dbReference>
<dbReference type="EMBL" id="JROI01000010">
    <property type="protein sequence ID" value="KGI78260.1"/>
    <property type="molecule type" value="Genomic_DNA"/>
</dbReference>